<organism evidence="4 5">
    <name type="scientific">Ceratopteris richardii</name>
    <name type="common">Triangle waterfern</name>
    <dbReference type="NCBI Taxonomy" id="49495"/>
    <lineage>
        <taxon>Eukaryota</taxon>
        <taxon>Viridiplantae</taxon>
        <taxon>Streptophyta</taxon>
        <taxon>Embryophyta</taxon>
        <taxon>Tracheophyta</taxon>
        <taxon>Polypodiopsida</taxon>
        <taxon>Polypodiidae</taxon>
        <taxon>Polypodiales</taxon>
        <taxon>Pteridineae</taxon>
        <taxon>Pteridaceae</taxon>
        <taxon>Parkerioideae</taxon>
        <taxon>Ceratopteris</taxon>
    </lineage>
</organism>
<dbReference type="OrthoDB" id="191686at2759"/>
<dbReference type="Pfam" id="PF13202">
    <property type="entry name" value="EF-hand_5"/>
    <property type="match status" value="1"/>
</dbReference>
<sequence>MLQCLEGIKHVLYVILGCCDTKNRKTPYRLENPEIIASETVFSVSEVEALYELYKKISSAVVDDGLINKEEFQLALFKTNKKESIFAERVFNLFDTKNNGVLDFGEFARALSIFHPDAPLNEKIDFSFRLYDLKQQGYIGREEVKHMMLATLAESGMNLSDEVIENIIDKTFEEADTKHDGRIDKDEWESLVLQHPSLLKNMTLQYLRDITTTFPSFVFYSQVEDTHVVK</sequence>
<dbReference type="PROSITE" id="PS50222">
    <property type="entry name" value="EF_HAND_2"/>
    <property type="match status" value="3"/>
</dbReference>
<dbReference type="GO" id="GO:0019900">
    <property type="term" value="F:kinase binding"/>
    <property type="evidence" value="ECO:0007669"/>
    <property type="project" value="InterPro"/>
</dbReference>
<dbReference type="PANTHER" id="PTHR23056">
    <property type="entry name" value="CALCINEURIN B"/>
    <property type="match status" value="1"/>
</dbReference>
<evidence type="ECO:0000256" key="1">
    <source>
        <dbReference type="ARBA" id="ARBA00022737"/>
    </source>
</evidence>
<dbReference type="PRINTS" id="PR00450">
    <property type="entry name" value="RECOVERIN"/>
</dbReference>
<dbReference type="InterPro" id="IPR045198">
    <property type="entry name" value="CNBL1-10"/>
</dbReference>
<dbReference type="GO" id="GO:0019722">
    <property type="term" value="P:calcium-mediated signaling"/>
    <property type="evidence" value="ECO:0007669"/>
    <property type="project" value="InterPro"/>
</dbReference>
<dbReference type="GO" id="GO:0005509">
    <property type="term" value="F:calcium ion binding"/>
    <property type="evidence" value="ECO:0007669"/>
    <property type="project" value="InterPro"/>
</dbReference>
<accession>A0A8T2Q6J7</accession>
<evidence type="ECO:0000256" key="2">
    <source>
        <dbReference type="ARBA" id="ARBA00023774"/>
    </source>
</evidence>
<dbReference type="SMART" id="SM00054">
    <property type="entry name" value="EFh"/>
    <property type="match status" value="3"/>
</dbReference>
<gene>
    <name evidence="4" type="ORF">KP509_37G009800</name>
</gene>
<dbReference type="SUPFAM" id="SSF47473">
    <property type="entry name" value="EF-hand"/>
    <property type="match status" value="1"/>
</dbReference>
<dbReference type="AlphaFoldDB" id="A0A8T2Q6J7"/>
<dbReference type="Proteomes" id="UP000825935">
    <property type="component" value="Chromosome 37"/>
</dbReference>
<dbReference type="InterPro" id="IPR002048">
    <property type="entry name" value="EF_hand_dom"/>
</dbReference>
<dbReference type="Pfam" id="PF13499">
    <property type="entry name" value="EF-hand_7"/>
    <property type="match status" value="1"/>
</dbReference>
<protein>
    <recommendedName>
        <fullName evidence="3">EF-hand domain-containing protein</fullName>
    </recommendedName>
</protein>
<evidence type="ECO:0000313" key="5">
    <source>
        <dbReference type="Proteomes" id="UP000825935"/>
    </source>
</evidence>
<dbReference type="Gene3D" id="1.10.238.10">
    <property type="entry name" value="EF-hand"/>
    <property type="match status" value="1"/>
</dbReference>
<proteinExistence type="inferred from homology"/>
<dbReference type="EMBL" id="CM035442">
    <property type="protein sequence ID" value="KAH7279194.1"/>
    <property type="molecule type" value="Genomic_DNA"/>
</dbReference>
<keyword evidence="5" id="KW-1185">Reference proteome</keyword>
<evidence type="ECO:0000313" key="4">
    <source>
        <dbReference type="EMBL" id="KAH7279193.1"/>
    </source>
</evidence>
<keyword evidence="1" id="KW-0677">Repeat</keyword>
<feature type="domain" description="EF-hand" evidence="3">
    <location>
        <begin position="119"/>
        <end position="154"/>
    </location>
</feature>
<reference evidence="4" key="1">
    <citation type="submission" date="2021-08" db="EMBL/GenBank/DDBJ databases">
        <title>WGS assembly of Ceratopteris richardii.</title>
        <authorList>
            <person name="Marchant D.B."/>
            <person name="Chen G."/>
            <person name="Jenkins J."/>
            <person name="Shu S."/>
            <person name="Leebens-Mack J."/>
            <person name="Grimwood J."/>
            <person name="Schmutz J."/>
            <person name="Soltis P."/>
            <person name="Soltis D."/>
            <person name="Chen Z.-H."/>
        </authorList>
    </citation>
    <scope>NUCLEOTIDE SEQUENCE</scope>
    <source>
        <strain evidence="4">Whitten #5841</strain>
        <tissue evidence="4">Leaf</tissue>
    </source>
</reference>
<dbReference type="InterPro" id="IPR011992">
    <property type="entry name" value="EF-hand-dom_pair"/>
</dbReference>
<dbReference type="FunFam" id="1.10.238.10:FF:000073">
    <property type="entry name" value="calcineurin B-like protein 3"/>
    <property type="match status" value="1"/>
</dbReference>
<dbReference type="CDD" id="cd00051">
    <property type="entry name" value="EFh"/>
    <property type="match status" value="2"/>
</dbReference>
<evidence type="ECO:0000259" key="3">
    <source>
        <dbReference type="PROSITE" id="PS50222"/>
    </source>
</evidence>
<dbReference type="OMA" id="QMYDPAR"/>
<feature type="domain" description="EF-hand" evidence="3">
    <location>
        <begin position="82"/>
        <end position="117"/>
    </location>
</feature>
<comment type="caution">
    <text evidence="4">The sequence shown here is derived from an EMBL/GenBank/DDBJ whole genome shotgun (WGS) entry which is preliminary data.</text>
</comment>
<dbReference type="EMBL" id="CM035442">
    <property type="protein sequence ID" value="KAH7279193.1"/>
    <property type="molecule type" value="Genomic_DNA"/>
</dbReference>
<dbReference type="PANTHER" id="PTHR23056:SF138">
    <property type="entry name" value="CALCINEURIN B-LIKE PROTEIN 3"/>
    <property type="match status" value="1"/>
</dbReference>
<feature type="domain" description="EF-hand" evidence="3">
    <location>
        <begin position="163"/>
        <end position="198"/>
    </location>
</feature>
<comment type="similarity">
    <text evidence="2">Belongs to the calcineurin regulatory subunit family.</text>
</comment>
<name>A0A8T2Q6J7_CERRI</name>